<reference evidence="1 2" key="1">
    <citation type="submission" date="2023-06" db="EMBL/GenBank/DDBJ databases">
        <title>Actinomyces orist ORNL 0101 HMT-893 genome.</title>
        <authorList>
            <person name="Johnston C.D."/>
            <person name="Chen T."/>
            <person name="Dewhirst F.E."/>
        </authorList>
    </citation>
    <scope>NUCLEOTIDE SEQUENCE [LARGE SCALE GENOMIC DNA]</scope>
    <source>
        <strain evidence="1 2">ORNL 0101</strain>
    </source>
</reference>
<evidence type="ECO:0000313" key="2">
    <source>
        <dbReference type="Proteomes" id="UP001289581"/>
    </source>
</evidence>
<accession>A0AAW9KSC4</accession>
<proteinExistence type="predicted"/>
<protein>
    <recommendedName>
        <fullName evidence="3">PIN domain-containing protein</fullName>
    </recommendedName>
</protein>
<evidence type="ECO:0000313" key="1">
    <source>
        <dbReference type="EMBL" id="MEA1303784.1"/>
    </source>
</evidence>
<organism evidence="1 2">
    <name type="scientific">Actinomyces oris</name>
    <dbReference type="NCBI Taxonomy" id="544580"/>
    <lineage>
        <taxon>Bacteria</taxon>
        <taxon>Bacillati</taxon>
        <taxon>Actinomycetota</taxon>
        <taxon>Actinomycetes</taxon>
        <taxon>Actinomycetales</taxon>
        <taxon>Actinomycetaceae</taxon>
        <taxon>Actinomyces</taxon>
    </lineage>
</organism>
<dbReference type="RefSeq" id="WP_143225810.1">
    <property type="nucleotide sequence ID" value="NZ_JAXBCZ010000001.1"/>
</dbReference>
<keyword evidence="2" id="KW-1185">Reference proteome</keyword>
<dbReference type="EMBL" id="JAXBCZ010000001">
    <property type="protein sequence ID" value="MEA1303784.1"/>
    <property type="molecule type" value="Genomic_DNA"/>
</dbReference>
<gene>
    <name evidence="1" type="ORF">QU665_01575</name>
</gene>
<comment type="caution">
    <text evidence="1">The sequence shown here is derived from an EMBL/GenBank/DDBJ whole genome shotgun (WGS) entry which is preliminary data.</text>
</comment>
<dbReference type="Proteomes" id="UP001289581">
    <property type="component" value="Unassembled WGS sequence"/>
</dbReference>
<name>A0AAW9KSC4_9ACTO</name>
<sequence length="70" mass="8368">MKKQKVFVDANILFSKTLMDWLFFLCEENPGMFQLISTQDVFSEVLYNIRRNNPRAPGIRISRRLELMKE</sequence>
<dbReference type="AlphaFoldDB" id="A0AAW9KSC4"/>
<evidence type="ECO:0008006" key="3">
    <source>
        <dbReference type="Google" id="ProtNLM"/>
    </source>
</evidence>